<dbReference type="EC" id="2.7.1.148" evidence="2 9"/>
<evidence type="ECO:0000259" key="10">
    <source>
        <dbReference type="Pfam" id="PF00288"/>
    </source>
</evidence>
<dbReference type="GO" id="GO:0016114">
    <property type="term" value="P:terpenoid biosynthetic process"/>
    <property type="evidence" value="ECO:0007669"/>
    <property type="project" value="UniProtKB-UniRule"/>
</dbReference>
<dbReference type="NCBIfam" id="NF002870">
    <property type="entry name" value="PRK03188.1"/>
    <property type="match status" value="1"/>
</dbReference>
<dbReference type="AlphaFoldDB" id="A0A9D2EGY4"/>
<dbReference type="NCBIfam" id="TIGR00154">
    <property type="entry name" value="ispE"/>
    <property type="match status" value="1"/>
</dbReference>
<feature type="domain" description="GHMP kinase N-terminal" evidence="10">
    <location>
        <begin position="75"/>
        <end position="153"/>
    </location>
</feature>
<dbReference type="Gene3D" id="3.30.70.890">
    <property type="entry name" value="GHMP kinase, C-terminal domain"/>
    <property type="match status" value="1"/>
</dbReference>
<dbReference type="InterPro" id="IPR004424">
    <property type="entry name" value="IspE"/>
</dbReference>
<proteinExistence type="inferred from homology"/>
<organism evidence="12 13">
    <name type="scientific">Candidatus Ruania gallistercoris</name>
    <dbReference type="NCBI Taxonomy" id="2838746"/>
    <lineage>
        <taxon>Bacteria</taxon>
        <taxon>Bacillati</taxon>
        <taxon>Actinomycetota</taxon>
        <taxon>Actinomycetes</taxon>
        <taxon>Micrococcales</taxon>
        <taxon>Ruaniaceae</taxon>
        <taxon>Ruania</taxon>
    </lineage>
</organism>
<dbReference type="Pfam" id="PF08544">
    <property type="entry name" value="GHMP_kinases_C"/>
    <property type="match status" value="1"/>
</dbReference>
<evidence type="ECO:0000256" key="6">
    <source>
        <dbReference type="ARBA" id="ARBA00022777"/>
    </source>
</evidence>
<keyword evidence="4 9" id="KW-0808">Transferase</keyword>
<dbReference type="InterPro" id="IPR014721">
    <property type="entry name" value="Ribsml_uS5_D2-typ_fold_subgr"/>
</dbReference>
<dbReference type="Proteomes" id="UP000824037">
    <property type="component" value="Unassembled WGS sequence"/>
</dbReference>
<feature type="domain" description="GHMP kinase C-terminal" evidence="11">
    <location>
        <begin position="211"/>
        <end position="284"/>
    </location>
</feature>
<reference evidence="12" key="2">
    <citation type="submission" date="2021-04" db="EMBL/GenBank/DDBJ databases">
        <authorList>
            <person name="Gilroy R."/>
        </authorList>
    </citation>
    <scope>NUCLEOTIDE SEQUENCE</scope>
    <source>
        <strain evidence="12">ChiGjej4B4-7305</strain>
    </source>
</reference>
<evidence type="ECO:0000256" key="4">
    <source>
        <dbReference type="ARBA" id="ARBA00022679"/>
    </source>
</evidence>
<keyword evidence="9" id="KW-0414">Isoprene biosynthesis</keyword>
<evidence type="ECO:0000313" key="12">
    <source>
        <dbReference type="EMBL" id="HIZ37210.1"/>
    </source>
</evidence>
<evidence type="ECO:0000256" key="2">
    <source>
        <dbReference type="ARBA" id="ARBA00012052"/>
    </source>
</evidence>
<comment type="function">
    <text evidence="9">Catalyzes the phosphorylation of the position 2 hydroxy group of 4-diphosphocytidyl-2C-methyl-D-erythritol.</text>
</comment>
<dbReference type="InterPro" id="IPR036554">
    <property type="entry name" value="GHMP_kinase_C_sf"/>
</dbReference>
<dbReference type="InterPro" id="IPR006204">
    <property type="entry name" value="GHMP_kinase_N_dom"/>
</dbReference>
<dbReference type="EMBL" id="DXBY01000269">
    <property type="protein sequence ID" value="HIZ37210.1"/>
    <property type="molecule type" value="Genomic_DNA"/>
</dbReference>
<dbReference type="PANTHER" id="PTHR43527">
    <property type="entry name" value="4-DIPHOSPHOCYTIDYL-2-C-METHYL-D-ERYTHRITOL KINASE, CHLOROPLASTIC"/>
    <property type="match status" value="1"/>
</dbReference>
<dbReference type="InterPro" id="IPR013750">
    <property type="entry name" value="GHMP_kinase_C_dom"/>
</dbReference>
<evidence type="ECO:0000256" key="3">
    <source>
        <dbReference type="ARBA" id="ARBA00017473"/>
    </source>
</evidence>
<keyword evidence="6 9" id="KW-0418">Kinase</keyword>
<dbReference type="PIRSF" id="PIRSF010376">
    <property type="entry name" value="IspE"/>
    <property type="match status" value="1"/>
</dbReference>
<feature type="active site" evidence="9">
    <location>
        <position position="145"/>
    </location>
</feature>
<comment type="similarity">
    <text evidence="1 9">Belongs to the GHMP kinase family. IspE subfamily.</text>
</comment>
<dbReference type="HAMAP" id="MF_00061">
    <property type="entry name" value="IspE"/>
    <property type="match status" value="1"/>
</dbReference>
<evidence type="ECO:0000256" key="8">
    <source>
        <dbReference type="ARBA" id="ARBA00032554"/>
    </source>
</evidence>
<dbReference type="PANTHER" id="PTHR43527:SF2">
    <property type="entry name" value="4-DIPHOSPHOCYTIDYL-2-C-METHYL-D-ERYTHRITOL KINASE, CHLOROPLASTIC"/>
    <property type="match status" value="1"/>
</dbReference>
<dbReference type="Pfam" id="PF00288">
    <property type="entry name" value="GHMP_kinases_N"/>
    <property type="match status" value="1"/>
</dbReference>
<dbReference type="InterPro" id="IPR020568">
    <property type="entry name" value="Ribosomal_Su5_D2-typ_SF"/>
</dbReference>
<feature type="binding site" evidence="9">
    <location>
        <begin position="103"/>
        <end position="113"/>
    </location>
    <ligand>
        <name>ATP</name>
        <dbReference type="ChEBI" id="CHEBI:30616"/>
    </ligand>
</feature>
<evidence type="ECO:0000256" key="7">
    <source>
        <dbReference type="ARBA" id="ARBA00022840"/>
    </source>
</evidence>
<dbReference type="GO" id="GO:0050515">
    <property type="term" value="F:4-(cytidine 5'-diphospho)-2-C-methyl-D-erythritol kinase activity"/>
    <property type="evidence" value="ECO:0007669"/>
    <property type="project" value="UniProtKB-UniRule"/>
</dbReference>
<keyword evidence="7 9" id="KW-0067">ATP-binding</keyword>
<comment type="pathway">
    <text evidence="9">Isoprenoid biosynthesis; isopentenyl diphosphate biosynthesis via DXP pathway; isopentenyl diphosphate from 1-deoxy-D-xylulose 5-phosphate: step 3/6.</text>
</comment>
<reference evidence="12" key="1">
    <citation type="journal article" date="2021" name="PeerJ">
        <title>Extensive microbial diversity within the chicken gut microbiome revealed by metagenomics and culture.</title>
        <authorList>
            <person name="Gilroy R."/>
            <person name="Ravi A."/>
            <person name="Getino M."/>
            <person name="Pursley I."/>
            <person name="Horton D.L."/>
            <person name="Alikhan N.F."/>
            <person name="Baker D."/>
            <person name="Gharbi K."/>
            <person name="Hall N."/>
            <person name="Watson M."/>
            <person name="Adriaenssens E.M."/>
            <person name="Foster-Nyarko E."/>
            <person name="Jarju S."/>
            <person name="Secka A."/>
            <person name="Antonio M."/>
            <person name="Oren A."/>
            <person name="Chaudhuri R.R."/>
            <person name="La Ragione R."/>
            <person name="Hildebrand F."/>
            <person name="Pallen M.J."/>
        </authorList>
    </citation>
    <scope>NUCLEOTIDE SEQUENCE</scope>
    <source>
        <strain evidence="12">ChiGjej4B4-7305</strain>
    </source>
</reference>
<evidence type="ECO:0000256" key="5">
    <source>
        <dbReference type="ARBA" id="ARBA00022741"/>
    </source>
</evidence>
<sequence>MRSVPTVQQAVHVRAPGKLNLVLRVGAQETNGYHQLATVFQAVSLFEDVVATPAESISTSTTGRWADQVRDDESNLAHRAASLLAEASGTRTGVHLEITKRVPVAGGMGGGSADAAATLLACDLLWQTGLAREELGHLAAELGADVPFALTGGTAVGLGRGDVLSPALARGSYHWVLAISEQGLATPEVFDEWDRLHPGHHEAPGIDDAVMAALISGDAHRLAEVLVNDLGTAASNLAPGVERIEQVFADTPALAAIVSGSGPTVAALAPDHPTAVEIADTVRAMEVADAVEVVTGPAPGARLLESVREDEE</sequence>
<accession>A0A9D2EGY4</accession>
<keyword evidence="5 9" id="KW-0547">Nucleotide-binding</keyword>
<dbReference type="SUPFAM" id="SSF54211">
    <property type="entry name" value="Ribosomal protein S5 domain 2-like"/>
    <property type="match status" value="1"/>
</dbReference>
<evidence type="ECO:0000256" key="1">
    <source>
        <dbReference type="ARBA" id="ARBA00009684"/>
    </source>
</evidence>
<dbReference type="SUPFAM" id="SSF55060">
    <property type="entry name" value="GHMP Kinase, C-terminal domain"/>
    <property type="match status" value="1"/>
</dbReference>
<dbReference type="Gene3D" id="3.30.230.10">
    <property type="match status" value="1"/>
</dbReference>
<name>A0A9D2EGY4_9MICO</name>
<comment type="caution">
    <text evidence="12">The sequence shown here is derived from an EMBL/GenBank/DDBJ whole genome shotgun (WGS) entry which is preliminary data.</text>
</comment>
<evidence type="ECO:0000259" key="11">
    <source>
        <dbReference type="Pfam" id="PF08544"/>
    </source>
</evidence>
<protein>
    <recommendedName>
        <fullName evidence="3 9">4-diphosphocytidyl-2-C-methyl-D-erythritol kinase</fullName>
        <shortName evidence="9">CMK</shortName>
        <ecNumber evidence="2 9">2.7.1.148</ecNumber>
    </recommendedName>
    <alternativeName>
        <fullName evidence="8 9">4-(cytidine-5'-diphospho)-2-C-methyl-D-erythritol kinase</fullName>
    </alternativeName>
</protein>
<gene>
    <name evidence="9" type="primary">ispE</name>
    <name evidence="12" type="ORF">H9815_15655</name>
</gene>
<evidence type="ECO:0000256" key="9">
    <source>
        <dbReference type="HAMAP-Rule" id="MF_00061"/>
    </source>
</evidence>
<comment type="catalytic activity">
    <reaction evidence="9">
        <text>4-CDP-2-C-methyl-D-erythritol + ATP = 4-CDP-2-C-methyl-D-erythritol 2-phosphate + ADP + H(+)</text>
        <dbReference type="Rhea" id="RHEA:18437"/>
        <dbReference type="ChEBI" id="CHEBI:15378"/>
        <dbReference type="ChEBI" id="CHEBI:30616"/>
        <dbReference type="ChEBI" id="CHEBI:57823"/>
        <dbReference type="ChEBI" id="CHEBI:57919"/>
        <dbReference type="ChEBI" id="CHEBI:456216"/>
        <dbReference type="EC" id="2.7.1.148"/>
    </reaction>
</comment>
<feature type="active site" evidence="9">
    <location>
        <position position="18"/>
    </location>
</feature>
<dbReference type="GO" id="GO:0005524">
    <property type="term" value="F:ATP binding"/>
    <property type="evidence" value="ECO:0007669"/>
    <property type="project" value="UniProtKB-UniRule"/>
</dbReference>
<dbReference type="GO" id="GO:0019288">
    <property type="term" value="P:isopentenyl diphosphate biosynthetic process, methylerythritol 4-phosphate pathway"/>
    <property type="evidence" value="ECO:0007669"/>
    <property type="project" value="UniProtKB-UniRule"/>
</dbReference>
<evidence type="ECO:0000313" key="13">
    <source>
        <dbReference type="Proteomes" id="UP000824037"/>
    </source>
</evidence>